<dbReference type="InterPro" id="IPR013324">
    <property type="entry name" value="RNA_pol_sigma_r3/r4-like"/>
</dbReference>
<dbReference type="SUPFAM" id="SSF88659">
    <property type="entry name" value="Sigma3 and sigma4 domains of RNA polymerase sigma factors"/>
    <property type="match status" value="1"/>
</dbReference>
<evidence type="ECO:0000256" key="2">
    <source>
        <dbReference type="ARBA" id="ARBA00023015"/>
    </source>
</evidence>
<dbReference type="Pfam" id="PF08281">
    <property type="entry name" value="Sigma70_r4_2"/>
    <property type="match status" value="1"/>
</dbReference>
<sequence length="162" mass="18541">MPVTYEEFADSRLNALLRYAVMLTGDSDTAQDLVQETMLRVQLHWRRVTHSDSPDSYVRKILTNQFIESRRTSWWRRVLLRPDPDPVVAAPADHAAESAERDRVWSLLAILPRRQRAALVLRFYEDLPDQEIADILGCAVGTVRSSISRGLDALRAELAEVR</sequence>
<proteinExistence type="inferred from homology"/>
<evidence type="ECO:0000256" key="3">
    <source>
        <dbReference type="ARBA" id="ARBA00023082"/>
    </source>
</evidence>
<evidence type="ECO:0000259" key="6">
    <source>
        <dbReference type="Pfam" id="PF04542"/>
    </source>
</evidence>
<keyword evidence="3" id="KW-0731">Sigma factor</keyword>
<dbReference type="InterPro" id="IPR013249">
    <property type="entry name" value="RNA_pol_sigma70_r4_t2"/>
</dbReference>
<evidence type="ECO:0000256" key="5">
    <source>
        <dbReference type="ARBA" id="ARBA00023163"/>
    </source>
</evidence>
<organism evidence="8 9">
    <name type="scientific">Actinoplanes palleronii</name>
    <dbReference type="NCBI Taxonomy" id="113570"/>
    <lineage>
        <taxon>Bacteria</taxon>
        <taxon>Bacillati</taxon>
        <taxon>Actinomycetota</taxon>
        <taxon>Actinomycetes</taxon>
        <taxon>Micromonosporales</taxon>
        <taxon>Micromonosporaceae</taxon>
        <taxon>Actinoplanes</taxon>
    </lineage>
</organism>
<dbReference type="CDD" id="cd06171">
    <property type="entry name" value="Sigma70_r4"/>
    <property type="match status" value="1"/>
</dbReference>
<feature type="domain" description="RNA polymerase sigma factor 70 region 4 type 2" evidence="7">
    <location>
        <begin position="102"/>
        <end position="154"/>
    </location>
</feature>
<dbReference type="InterPro" id="IPR013325">
    <property type="entry name" value="RNA_pol_sigma_r2"/>
</dbReference>
<dbReference type="Proteomes" id="UP000624709">
    <property type="component" value="Unassembled WGS sequence"/>
</dbReference>
<evidence type="ECO:0000256" key="1">
    <source>
        <dbReference type="ARBA" id="ARBA00010641"/>
    </source>
</evidence>
<dbReference type="NCBIfam" id="TIGR02983">
    <property type="entry name" value="SigE-fam_strep"/>
    <property type="match status" value="1"/>
</dbReference>
<dbReference type="PANTHER" id="PTHR43133">
    <property type="entry name" value="RNA POLYMERASE ECF-TYPE SIGMA FACTO"/>
    <property type="match status" value="1"/>
</dbReference>
<protein>
    <submittedName>
        <fullName evidence="8">RNA polymerase subunit sigma-24</fullName>
    </submittedName>
</protein>
<dbReference type="Gene3D" id="1.10.1740.10">
    <property type="match status" value="1"/>
</dbReference>
<keyword evidence="5" id="KW-0804">Transcription</keyword>
<dbReference type="InterPro" id="IPR039425">
    <property type="entry name" value="RNA_pol_sigma-70-like"/>
</dbReference>
<dbReference type="Pfam" id="PF04542">
    <property type="entry name" value="Sigma70_r2"/>
    <property type="match status" value="1"/>
</dbReference>
<keyword evidence="2" id="KW-0805">Transcription regulation</keyword>
<name>A0ABQ4B8G2_9ACTN</name>
<dbReference type="InterPro" id="IPR036388">
    <property type="entry name" value="WH-like_DNA-bd_sf"/>
</dbReference>
<evidence type="ECO:0000256" key="4">
    <source>
        <dbReference type="ARBA" id="ARBA00023125"/>
    </source>
</evidence>
<keyword evidence="9" id="KW-1185">Reference proteome</keyword>
<evidence type="ECO:0000313" key="8">
    <source>
        <dbReference type="EMBL" id="GIE66716.1"/>
    </source>
</evidence>
<feature type="domain" description="RNA polymerase sigma-70 region 2" evidence="6">
    <location>
        <begin position="12"/>
        <end position="76"/>
    </location>
</feature>
<dbReference type="InterPro" id="IPR014284">
    <property type="entry name" value="RNA_pol_sigma-70_dom"/>
</dbReference>
<reference evidence="8 9" key="1">
    <citation type="submission" date="2021-01" db="EMBL/GenBank/DDBJ databases">
        <title>Whole genome shotgun sequence of Actinoplanes palleronii NBRC 14916.</title>
        <authorList>
            <person name="Komaki H."/>
            <person name="Tamura T."/>
        </authorList>
    </citation>
    <scope>NUCLEOTIDE SEQUENCE [LARGE SCALE GENOMIC DNA]</scope>
    <source>
        <strain evidence="8 9">NBRC 14916</strain>
    </source>
</reference>
<evidence type="ECO:0000259" key="7">
    <source>
        <dbReference type="Pfam" id="PF08281"/>
    </source>
</evidence>
<dbReference type="SUPFAM" id="SSF88946">
    <property type="entry name" value="Sigma2 domain of RNA polymerase sigma factors"/>
    <property type="match status" value="1"/>
</dbReference>
<accession>A0ABQ4B8G2</accession>
<comment type="caution">
    <text evidence="8">The sequence shown here is derived from an EMBL/GenBank/DDBJ whole genome shotgun (WGS) entry which is preliminary data.</text>
</comment>
<dbReference type="EMBL" id="BOMS01000040">
    <property type="protein sequence ID" value="GIE66716.1"/>
    <property type="molecule type" value="Genomic_DNA"/>
</dbReference>
<gene>
    <name evidence="8" type="ORF">Apa02nite_028240</name>
</gene>
<comment type="similarity">
    <text evidence="1">Belongs to the sigma-70 factor family. ECF subfamily.</text>
</comment>
<dbReference type="InterPro" id="IPR014325">
    <property type="entry name" value="RNA_pol_sigma-E_actinobac"/>
</dbReference>
<dbReference type="InterPro" id="IPR007627">
    <property type="entry name" value="RNA_pol_sigma70_r2"/>
</dbReference>
<dbReference type="PANTHER" id="PTHR43133:SF50">
    <property type="entry name" value="ECF RNA POLYMERASE SIGMA FACTOR SIGM"/>
    <property type="match status" value="1"/>
</dbReference>
<evidence type="ECO:0000313" key="9">
    <source>
        <dbReference type="Proteomes" id="UP000624709"/>
    </source>
</evidence>
<dbReference type="Gene3D" id="1.10.10.10">
    <property type="entry name" value="Winged helix-like DNA-binding domain superfamily/Winged helix DNA-binding domain"/>
    <property type="match status" value="1"/>
</dbReference>
<dbReference type="NCBIfam" id="TIGR02937">
    <property type="entry name" value="sigma70-ECF"/>
    <property type="match status" value="1"/>
</dbReference>
<keyword evidence="4" id="KW-0238">DNA-binding</keyword>